<dbReference type="Gene3D" id="2.30.29.30">
    <property type="entry name" value="Pleckstrin-homology domain (PH domain)/Phosphotyrosine-binding domain (PTB)"/>
    <property type="match status" value="1"/>
</dbReference>
<dbReference type="InterPro" id="IPR011993">
    <property type="entry name" value="PH-like_dom_sf"/>
</dbReference>
<dbReference type="SUPFAM" id="SSF54236">
    <property type="entry name" value="Ubiquitin-like"/>
    <property type="match status" value="1"/>
</dbReference>
<evidence type="ECO:0000313" key="2">
    <source>
        <dbReference type="Proteomes" id="UP000271241"/>
    </source>
</evidence>
<dbReference type="OrthoDB" id="43122at2759"/>
<evidence type="ECO:0000313" key="1">
    <source>
        <dbReference type="EMBL" id="RKP09638.1"/>
    </source>
</evidence>
<dbReference type="EMBL" id="KZ992499">
    <property type="protein sequence ID" value="RKP09638.1"/>
    <property type="molecule type" value="Genomic_DNA"/>
</dbReference>
<reference evidence="2" key="1">
    <citation type="journal article" date="2018" name="Nat. Microbiol.">
        <title>Leveraging single-cell genomics to expand the fungal tree of life.</title>
        <authorList>
            <person name="Ahrendt S.R."/>
            <person name="Quandt C.A."/>
            <person name="Ciobanu D."/>
            <person name="Clum A."/>
            <person name="Salamov A."/>
            <person name="Andreopoulos B."/>
            <person name="Cheng J.F."/>
            <person name="Woyke T."/>
            <person name="Pelin A."/>
            <person name="Henrissat B."/>
            <person name="Reynolds N.K."/>
            <person name="Benny G.L."/>
            <person name="Smith M.E."/>
            <person name="James T.Y."/>
            <person name="Grigoriev I.V."/>
        </authorList>
    </citation>
    <scope>NUCLEOTIDE SEQUENCE [LARGE SCALE GENOMIC DNA]</scope>
    <source>
        <strain evidence="2">RSA 1356</strain>
    </source>
</reference>
<accession>A0A4P9XTW9</accession>
<organism evidence="1 2">
    <name type="scientific">Thamnocephalis sphaerospora</name>
    <dbReference type="NCBI Taxonomy" id="78915"/>
    <lineage>
        <taxon>Eukaryota</taxon>
        <taxon>Fungi</taxon>
        <taxon>Fungi incertae sedis</taxon>
        <taxon>Zoopagomycota</taxon>
        <taxon>Zoopagomycotina</taxon>
        <taxon>Zoopagomycetes</taxon>
        <taxon>Zoopagales</taxon>
        <taxon>Sigmoideomycetaceae</taxon>
        <taxon>Thamnocephalis</taxon>
    </lineage>
</organism>
<protein>
    <recommendedName>
        <fullName evidence="3">PH domain-containing protein</fullName>
    </recommendedName>
</protein>
<dbReference type="Proteomes" id="UP000271241">
    <property type="component" value="Unassembled WGS sequence"/>
</dbReference>
<dbReference type="PANTHER" id="PTHR38700">
    <property type="entry name" value="YALI0E22418P"/>
    <property type="match status" value="1"/>
</dbReference>
<dbReference type="Pfam" id="PF21989">
    <property type="entry name" value="RA_2"/>
    <property type="match status" value="1"/>
</dbReference>
<dbReference type="STRING" id="78915.A0A4P9XTW9"/>
<evidence type="ECO:0008006" key="3">
    <source>
        <dbReference type="Google" id="ProtNLM"/>
    </source>
</evidence>
<dbReference type="Gene3D" id="3.10.20.90">
    <property type="entry name" value="Phosphatidylinositol 3-kinase Catalytic Subunit, Chain A, domain 1"/>
    <property type="match status" value="1"/>
</dbReference>
<gene>
    <name evidence="1" type="ORF">THASP1DRAFT_14007</name>
</gene>
<dbReference type="AlphaFoldDB" id="A0A4P9XTW9"/>
<feature type="non-terminal residue" evidence="1">
    <location>
        <position position="1"/>
    </location>
</feature>
<sequence>IFVNDVKNQHSVHITSIMTAIEVVGAMREGGQIPDDDPSWTIFELVNDFGAERPLADWELVADVLATWDASQNNALGPIAGFPSFMAPLQMDKDRKWKKRTFYTRDTAVYHAKDKKVPKAPSDFVFAFKSQESIRIFEKPERDYIHFLCADSLIQMREWLLCIRSIKVSHKLASADRCVFNRAC</sequence>
<name>A0A4P9XTW9_9FUNG</name>
<keyword evidence="2" id="KW-1185">Reference proteome</keyword>
<dbReference type="InterPro" id="IPR029071">
    <property type="entry name" value="Ubiquitin-like_domsf"/>
</dbReference>
<proteinExistence type="predicted"/>
<dbReference type="SUPFAM" id="SSF50729">
    <property type="entry name" value="PH domain-like"/>
    <property type="match status" value="1"/>
</dbReference>
<dbReference type="PANTHER" id="PTHR38700:SF1">
    <property type="entry name" value="PH DOMAIN-CONTAINING PROTEIN"/>
    <property type="match status" value="1"/>
</dbReference>